<keyword evidence="8" id="KW-1185">Reference proteome</keyword>
<dbReference type="PANTHER" id="PTHR37422">
    <property type="entry name" value="TEICHURONIC ACID BIOSYNTHESIS PROTEIN TUAE"/>
    <property type="match status" value="1"/>
</dbReference>
<feature type="domain" description="O-antigen ligase-related" evidence="6">
    <location>
        <begin position="210"/>
        <end position="353"/>
    </location>
</feature>
<feature type="transmembrane region" description="Helical" evidence="5">
    <location>
        <begin position="105"/>
        <end position="124"/>
    </location>
</feature>
<evidence type="ECO:0000256" key="3">
    <source>
        <dbReference type="ARBA" id="ARBA00022989"/>
    </source>
</evidence>
<feature type="transmembrane region" description="Helical" evidence="5">
    <location>
        <begin position="226"/>
        <end position="246"/>
    </location>
</feature>
<organism evidence="7 8">
    <name type="scientific">Akkermansia biwaensis</name>
    <dbReference type="NCBI Taxonomy" id="2946555"/>
    <lineage>
        <taxon>Bacteria</taxon>
        <taxon>Pseudomonadati</taxon>
        <taxon>Verrucomicrobiota</taxon>
        <taxon>Verrucomicrobiia</taxon>
        <taxon>Verrucomicrobiales</taxon>
        <taxon>Akkermansiaceae</taxon>
        <taxon>Akkermansia</taxon>
    </lineage>
</organism>
<keyword evidence="4 5" id="KW-0472">Membrane</keyword>
<feature type="transmembrane region" description="Helical" evidence="5">
    <location>
        <begin position="204"/>
        <end position="220"/>
    </location>
</feature>
<feature type="transmembrane region" description="Helical" evidence="5">
    <location>
        <begin position="77"/>
        <end position="99"/>
    </location>
</feature>
<gene>
    <name evidence="7" type="ORF">Abiwalacus_18410</name>
</gene>
<feature type="transmembrane region" description="Helical" evidence="5">
    <location>
        <begin position="131"/>
        <end position="148"/>
    </location>
</feature>
<dbReference type="Proteomes" id="UP001062263">
    <property type="component" value="Chromosome"/>
</dbReference>
<protein>
    <recommendedName>
        <fullName evidence="6">O-antigen ligase-related domain-containing protein</fullName>
    </recommendedName>
</protein>
<feature type="transmembrane region" description="Helical" evidence="5">
    <location>
        <begin position="435"/>
        <end position="459"/>
    </location>
</feature>
<evidence type="ECO:0000256" key="5">
    <source>
        <dbReference type="SAM" id="Phobius"/>
    </source>
</evidence>
<keyword evidence="3 5" id="KW-1133">Transmembrane helix</keyword>
<dbReference type="RefSeq" id="WP_215434890.1">
    <property type="nucleotide sequence ID" value="NZ_AP025943.1"/>
</dbReference>
<sequence length="648" mass="70664">MPEPTSSKLSAPRIAETAAGRILTALLALFYTALATTAAGGEWHTLFIPSCFLTAALLVFCFCLIRGYKVPSPGLAGWLAVGLGGGYFFLRAWFSPWFYESMADLTLIVTALVMFMAGACAGAGNGSKSTLPTLAAVLGLLNAALWAYQNMAGTGASWFRPDYSLFGTETDGTGLFGYKNFSAHFLSITGFFLCAWSMASLKKWGVHLFAGLLLVAASFTCDSRAAFPNALIGVTLCFFIYTSSVFRNNRKFYTAAILFFLLLFFSTAYVVLDLTSGAGSLTSILDVFTFGNRITLSKLAWSLTEQAPLFGHGSRMFTNLAVEFFPFPNVPNFTHHEYAQAACDYGYTGLAVMLALLLLFISLGFRSVLRLAAEHPQVNPLGPAAFCALCIAAAHAYGEFIWHNPALAGAAALCCGLSCTASFSRIKASRTGGRLVLGAGAFLLAALSVWYACLAFPTWKASWQAVPASSPDGMPMLEQAAAASHDPDLVRRNILHAAGSSPPPGPGRLRQLERQMERAELLSPGNHALVAAKGLLYMHQGRYREAERLLRPYVSFSRFDDRMYAWTTTYANVLYAWCISTAPHSPNKALSMALAVKDLMEKQVRFWNYYRIEDAAMRREHAQRRNEVDMVIQTLQARGAVPDDSWKE</sequence>
<feature type="transmembrane region" description="Helical" evidence="5">
    <location>
        <begin position="404"/>
        <end position="423"/>
    </location>
</feature>
<proteinExistence type="predicted"/>
<feature type="transmembrane region" description="Helical" evidence="5">
    <location>
        <begin position="345"/>
        <end position="369"/>
    </location>
</feature>
<name>A0ABM7ZHR7_9BACT</name>
<evidence type="ECO:0000256" key="2">
    <source>
        <dbReference type="ARBA" id="ARBA00022692"/>
    </source>
</evidence>
<accession>A0ABM7ZHR7</accession>
<feature type="transmembrane region" description="Helical" evidence="5">
    <location>
        <begin position="181"/>
        <end position="199"/>
    </location>
</feature>
<evidence type="ECO:0000313" key="8">
    <source>
        <dbReference type="Proteomes" id="UP001062263"/>
    </source>
</evidence>
<evidence type="ECO:0000313" key="7">
    <source>
        <dbReference type="EMBL" id="BDL44267.1"/>
    </source>
</evidence>
<evidence type="ECO:0000256" key="4">
    <source>
        <dbReference type="ARBA" id="ARBA00023136"/>
    </source>
</evidence>
<feature type="transmembrane region" description="Helical" evidence="5">
    <location>
        <begin position="381"/>
        <end position="398"/>
    </location>
</feature>
<dbReference type="InterPro" id="IPR007016">
    <property type="entry name" value="O-antigen_ligase-rel_domated"/>
</dbReference>
<evidence type="ECO:0000256" key="1">
    <source>
        <dbReference type="ARBA" id="ARBA00004141"/>
    </source>
</evidence>
<evidence type="ECO:0000259" key="6">
    <source>
        <dbReference type="Pfam" id="PF04932"/>
    </source>
</evidence>
<dbReference type="PANTHER" id="PTHR37422:SF23">
    <property type="entry name" value="TEICHURONIC ACID BIOSYNTHESIS PROTEIN TUAE"/>
    <property type="match status" value="1"/>
</dbReference>
<dbReference type="Pfam" id="PF04932">
    <property type="entry name" value="Wzy_C"/>
    <property type="match status" value="1"/>
</dbReference>
<dbReference type="InterPro" id="IPR051533">
    <property type="entry name" value="WaaL-like"/>
</dbReference>
<feature type="transmembrane region" description="Helical" evidence="5">
    <location>
        <begin position="21"/>
        <end position="40"/>
    </location>
</feature>
<dbReference type="EMBL" id="AP025943">
    <property type="protein sequence ID" value="BDL44267.1"/>
    <property type="molecule type" value="Genomic_DNA"/>
</dbReference>
<comment type="subcellular location">
    <subcellularLocation>
        <location evidence="1">Membrane</location>
        <topology evidence="1">Multi-pass membrane protein</topology>
    </subcellularLocation>
</comment>
<reference evidence="7" key="1">
    <citation type="submission" date="2022-06" db="EMBL/GenBank/DDBJ databases">
        <title>Akkermansia biwalacus sp. nov., an anaerobic mucin-degrading bacterium isolated from human intestine.</title>
        <authorList>
            <person name="Kobayashi Y."/>
            <person name="Inoue S."/>
            <person name="Kawahara T."/>
            <person name="Kohda N."/>
        </authorList>
    </citation>
    <scope>NUCLEOTIDE SEQUENCE</scope>
    <source>
        <strain evidence="7">WON2089</strain>
    </source>
</reference>
<keyword evidence="2 5" id="KW-0812">Transmembrane</keyword>
<feature type="transmembrane region" description="Helical" evidence="5">
    <location>
        <begin position="253"/>
        <end position="272"/>
    </location>
</feature>
<feature type="transmembrane region" description="Helical" evidence="5">
    <location>
        <begin position="46"/>
        <end position="65"/>
    </location>
</feature>